<evidence type="ECO:0000313" key="2">
    <source>
        <dbReference type="Proteomes" id="UP000481043"/>
    </source>
</evidence>
<name>A0A6M0Q3Q7_9BACI</name>
<dbReference type="Pfam" id="PF14120">
    <property type="entry name" value="YhzD"/>
    <property type="match status" value="1"/>
</dbReference>
<gene>
    <name evidence="1" type="ORF">G4D63_03510</name>
</gene>
<dbReference type="InterPro" id="IPR025544">
    <property type="entry name" value="YhzD"/>
</dbReference>
<evidence type="ECO:0008006" key="3">
    <source>
        <dbReference type="Google" id="ProtNLM"/>
    </source>
</evidence>
<accession>A0A6M0Q3Q7</accession>
<dbReference type="RefSeq" id="WP_163177747.1">
    <property type="nucleotide sequence ID" value="NZ_JAAIWM010000001.1"/>
</dbReference>
<dbReference type="AlphaFoldDB" id="A0A6M0Q3Q7"/>
<proteinExistence type="predicted"/>
<protein>
    <recommendedName>
        <fullName evidence="3">YhzD-like protein</fullName>
    </recommendedName>
</protein>
<dbReference type="EMBL" id="JAAIWM010000001">
    <property type="protein sequence ID" value="NEY70803.1"/>
    <property type="molecule type" value="Genomic_DNA"/>
</dbReference>
<comment type="caution">
    <text evidence="1">The sequence shown here is derived from an EMBL/GenBank/DDBJ whole genome shotgun (WGS) entry which is preliminary data.</text>
</comment>
<sequence>MAIYTVTVFDKTGSKLLDENFDASTDADAKVKGEAILKEKGYEEHTHRCVSPTGKLILFHR</sequence>
<reference evidence="1 2" key="1">
    <citation type="submission" date="2020-02" db="EMBL/GenBank/DDBJ databases">
        <title>Bacillus aquiflavi sp. nov., isolated from yellow water of strong flavor Chinese baijiu in Yibin region of China.</title>
        <authorList>
            <person name="Xie J."/>
        </authorList>
    </citation>
    <scope>NUCLEOTIDE SEQUENCE [LARGE SCALE GENOMIC DNA]</scope>
    <source>
        <strain evidence="1 2">SA4</strain>
    </source>
</reference>
<dbReference type="Proteomes" id="UP000481043">
    <property type="component" value="Unassembled WGS sequence"/>
</dbReference>
<evidence type="ECO:0000313" key="1">
    <source>
        <dbReference type="EMBL" id="NEY70803.1"/>
    </source>
</evidence>
<keyword evidence="2" id="KW-1185">Reference proteome</keyword>
<organism evidence="1 2">
    <name type="scientific">Bacillus mesophilus</name>
    <dbReference type="NCBI Taxonomy" id="1808955"/>
    <lineage>
        <taxon>Bacteria</taxon>
        <taxon>Bacillati</taxon>
        <taxon>Bacillota</taxon>
        <taxon>Bacilli</taxon>
        <taxon>Bacillales</taxon>
        <taxon>Bacillaceae</taxon>
        <taxon>Bacillus</taxon>
    </lineage>
</organism>